<proteinExistence type="predicted"/>
<organism evidence="1 2">
    <name type="scientific">Streptomyces graminofaciens</name>
    <dbReference type="NCBI Taxonomy" id="68212"/>
    <lineage>
        <taxon>Bacteria</taxon>
        <taxon>Bacillati</taxon>
        <taxon>Actinomycetota</taxon>
        <taxon>Actinomycetes</taxon>
        <taxon>Kitasatosporales</taxon>
        <taxon>Streptomycetaceae</taxon>
        <taxon>Streptomyces</taxon>
    </lineage>
</organism>
<sequence length="71" mass="7420">MWRCGDANGRNRVRVIRLRAEGISGLGQSFPGRDGGGPCRGFAAGKVQHLRVVGGAAGDDMDADRVRAVLG</sequence>
<protein>
    <submittedName>
        <fullName evidence="1">Uncharacterized protein</fullName>
    </submittedName>
</protein>
<name>A0ABM7F455_9ACTN</name>
<dbReference type="Proteomes" id="UP001321542">
    <property type="component" value="Chromosome"/>
</dbReference>
<reference evidence="1 2" key="2">
    <citation type="journal article" date="2023" name="ChemBioChem">
        <title>Acyltransferase Domain Exchange between Two Independent Type I Polyketide Synthases in the Same Producer Strain of Macrolide Antibiotics.</title>
        <authorList>
            <person name="Kudo F."/>
            <person name="Kishikawa K."/>
            <person name="Tsuboi K."/>
            <person name="Kido T."/>
            <person name="Usui T."/>
            <person name="Hashimoto J."/>
            <person name="Shin-Ya K."/>
            <person name="Miyanaga A."/>
            <person name="Eguchi T."/>
        </authorList>
    </citation>
    <scope>NUCLEOTIDE SEQUENCE [LARGE SCALE GENOMIC DNA]</scope>
    <source>
        <strain evidence="1 2">A-8890</strain>
    </source>
</reference>
<accession>A0ABM7F455</accession>
<gene>
    <name evidence="1" type="ORF">SGFS_017690</name>
</gene>
<keyword evidence="2" id="KW-1185">Reference proteome</keyword>
<evidence type="ECO:0000313" key="1">
    <source>
        <dbReference type="EMBL" id="BBC30475.1"/>
    </source>
</evidence>
<dbReference type="EMBL" id="AP018448">
    <property type="protein sequence ID" value="BBC30475.1"/>
    <property type="molecule type" value="Genomic_DNA"/>
</dbReference>
<evidence type="ECO:0000313" key="2">
    <source>
        <dbReference type="Proteomes" id="UP001321542"/>
    </source>
</evidence>
<reference evidence="1 2" key="1">
    <citation type="journal article" date="2010" name="ChemBioChem">
        <title>Cloning and characterization of the biosynthetic gene cluster of 16-membered macrolide antibiotic FD-891: involvement of a dual functional cytochrome P450 monooxygenase catalyzing epoxidation and hydroxylation.</title>
        <authorList>
            <person name="Kudo F."/>
            <person name="Motegi A."/>
            <person name="Mizoue K."/>
            <person name="Eguchi T."/>
        </authorList>
    </citation>
    <scope>NUCLEOTIDE SEQUENCE [LARGE SCALE GENOMIC DNA]</scope>
    <source>
        <strain evidence="1 2">A-8890</strain>
    </source>
</reference>